<keyword evidence="6" id="KW-0969">Cilium</keyword>
<dbReference type="Proteomes" id="UP000277294">
    <property type="component" value="Unassembled WGS sequence"/>
</dbReference>
<feature type="signal peptide" evidence="4">
    <location>
        <begin position="1"/>
        <end position="24"/>
    </location>
</feature>
<evidence type="ECO:0000313" key="7">
    <source>
        <dbReference type="Proteomes" id="UP000277294"/>
    </source>
</evidence>
<keyword evidence="2 4" id="KW-0732">Signal</keyword>
<dbReference type="InterPro" id="IPR039246">
    <property type="entry name" value="Flagellar_FlgA"/>
</dbReference>
<dbReference type="EMBL" id="UWPJ01000016">
    <property type="protein sequence ID" value="VCU69909.1"/>
    <property type="molecule type" value="Genomic_DNA"/>
</dbReference>
<keyword evidence="6" id="KW-0282">Flagellum</keyword>
<evidence type="ECO:0000256" key="2">
    <source>
        <dbReference type="ARBA" id="ARBA00022729"/>
    </source>
</evidence>
<dbReference type="SMART" id="SM00858">
    <property type="entry name" value="SAF"/>
    <property type="match status" value="1"/>
</dbReference>
<reference evidence="6 7" key="1">
    <citation type="submission" date="2018-10" db="EMBL/GenBank/DDBJ databases">
        <authorList>
            <person name="Criscuolo A."/>
        </authorList>
    </citation>
    <scope>NUCLEOTIDE SEQUENCE [LARGE SCALE GENOMIC DNA]</scope>
    <source>
        <strain evidence="6">DnA1</strain>
    </source>
</reference>
<keyword evidence="7" id="KW-1185">Reference proteome</keyword>
<dbReference type="InterPro" id="IPR017585">
    <property type="entry name" value="SAF_FlgA"/>
</dbReference>
<dbReference type="Pfam" id="PF13144">
    <property type="entry name" value="ChapFlgA"/>
    <property type="match status" value="1"/>
</dbReference>
<organism evidence="6 7">
    <name type="scientific">Pigmentiphaga humi</name>
    <dbReference type="NCBI Taxonomy" id="2478468"/>
    <lineage>
        <taxon>Bacteria</taxon>
        <taxon>Pseudomonadati</taxon>
        <taxon>Pseudomonadota</taxon>
        <taxon>Betaproteobacteria</taxon>
        <taxon>Burkholderiales</taxon>
        <taxon>Alcaligenaceae</taxon>
        <taxon>Pigmentiphaga</taxon>
    </lineage>
</organism>
<dbReference type="GO" id="GO:0042597">
    <property type="term" value="C:periplasmic space"/>
    <property type="evidence" value="ECO:0007669"/>
    <property type="project" value="UniProtKB-SubCell"/>
</dbReference>
<keyword evidence="4" id="KW-1005">Bacterial flagellum biogenesis</keyword>
<evidence type="ECO:0000256" key="4">
    <source>
        <dbReference type="RuleBase" id="RU362063"/>
    </source>
</evidence>
<dbReference type="CDD" id="cd11614">
    <property type="entry name" value="SAF_CpaB_FlgA_like"/>
    <property type="match status" value="1"/>
</dbReference>
<dbReference type="Pfam" id="PF17656">
    <property type="entry name" value="ChapFlgA_N"/>
    <property type="match status" value="1"/>
</dbReference>
<evidence type="ECO:0000313" key="6">
    <source>
        <dbReference type="EMBL" id="VCU69909.1"/>
    </source>
</evidence>
<keyword evidence="6" id="KW-0966">Cell projection</keyword>
<dbReference type="InterPro" id="IPR041231">
    <property type="entry name" value="FlgA_N"/>
</dbReference>
<keyword evidence="3 4" id="KW-0574">Periplasm</keyword>
<comment type="similarity">
    <text evidence="4">Belongs to the FlgA family.</text>
</comment>
<evidence type="ECO:0000256" key="1">
    <source>
        <dbReference type="ARBA" id="ARBA00004418"/>
    </source>
</evidence>
<comment type="function">
    <text evidence="4">Involved in the assembly process of the P-ring formation. It may associate with FlgF on the rod constituting a structure essential for the P-ring assembly or may act as a modulator protein for the P-ring assembly.</text>
</comment>
<feature type="chain" id="PRO_5017852977" description="Flagella basal body P-ring formation protein FlgA" evidence="4">
    <location>
        <begin position="25"/>
        <end position="239"/>
    </location>
</feature>
<dbReference type="NCBIfam" id="TIGR03170">
    <property type="entry name" value="flgA_cterm"/>
    <property type="match status" value="1"/>
</dbReference>
<protein>
    <recommendedName>
        <fullName evidence="4">Flagella basal body P-ring formation protein FlgA</fullName>
    </recommendedName>
</protein>
<feature type="domain" description="SAF" evidence="5">
    <location>
        <begin position="115"/>
        <end position="177"/>
    </location>
</feature>
<gene>
    <name evidence="6" type="primary">flgA</name>
    <name evidence="6" type="ORF">PIGHUM_01974</name>
</gene>
<accession>A0A3P4B0T6</accession>
<dbReference type="PANTHER" id="PTHR36307:SF1">
    <property type="entry name" value="FLAGELLA BASAL BODY P-RING FORMATION PROTEIN FLGA"/>
    <property type="match status" value="1"/>
</dbReference>
<proteinExistence type="inferred from homology"/>
<dbReference type="InterPro" id="IPR013974">
    <property type="entry name" value="SAF"/>
</dbReference>
<comment type="subcellular location">
    <subcellularLocation>
        <location evidence="1 4">Periplasm</location>
    </subcellularLocation>
</comment>
<dbReference type="PANTHER" id="PTHR36307">
    <property type="entry name" value="FLAGELLA BASAL BODY P-RING FORMATION PROTEIN FLGA"/>
    <property type="match status" value="1"/>
</dbReference>
<dbReference type="GO" id="GO:0044780">
    <property type="term" value="P:bacterial-type flagellum assembly"/>
    <property type="evidence" value="ECO:0007669"/>
    <property type="project" value="InterPro"/>
</dbReference>
<evidence type="ECO:0000256" key="3">
    <source>
        <dbReference type="ARBA" id="ARBA00022764"/>
    </source>
</evidence>
<dbReference type="AlphaFoldDB" id="A0A3P4B0T6"/>
<dbReference type="Gene3D" id="2.30.30.760">
    <property type="match status" value="1"/>
</dbReference>
<name>A0A3P4B0T6_9BURK</name>
<evidence type="ECO:0000259" key="5">
    <source>
        <dbReference type="SMART" id="SM00858"/>
    </source>
</evidence>
<sequence>MRRGVWAGVFAAAALVLAVGSARGAESASRVPVRELLEQGRLLLEERAAGSAAALGGRVEVHIAEQAAARVADAPCVPMVFLPPGGRPTGKTSIGLRCAAQPWQIRVPAEVALLVPVPVPTRPLGAGAVLREGDWSLAEVNLAAWPRGVATDPAQMEGATVVRAVKAGEPIPPASLQSRAHLGAGDPVQVILNGAGFVIKATGKMLHQASPGQQARVQLDSGRTVAGILRDDREIEVRL</sequence>